<reference evidence="1 2" key="1">
    <citation type="journal article" date="2020" name="ISME J.">
        <title>Comparative genomics reveals insights into cyanobacterial evolution and habitat adaptation.</title>
        <authorList>
            <person name="Chen M.Y."/>
            <person name="Teng W.K."/>
            <person name="Zhao L."/>
            <person name="Hu C.X."/>
            <person name="Zhou Y.K."/>
            <person name="Han B.P."/>
            <person name="Song L.R."/>
            <person name="Shu W.S."/>
        </authorList>
    </citation>
    <scope>NUCLEOTIDE SEQUENCE [LARGE SCALE GENOMIC DNA]</scope>
    <source>
        <strain evidence="1 2">FACHB-838</strain>
    </source>
</reference>
<gene>
    <name evidence="1" type="ORF">H6G97_20275</name>
</gene>
<sequence length="60" mass="6766">MSEALKVLATEALLFVELMLVSKQALFQKLMKLSAKLWLLSAFGDQSRVAEGRKKKKKTL</sequence>
<protein>
    <submittedName>
        <fullName evidence="1">Uncharacterized protein</fullName>
    </submittedName>
</protein>
<evidence type="ECO:0000313" key="2">
    <source>
        <dbReference type="Proteomes" id="UP000623440"/>
    </source>
</evidence>
<comment type="caution">
    <text evidence="1">The sequence shown here is derived from an EMBL/GenBank/DDBJ whole genome shotgun (WGS) entry which is preliminary data.</text>
</comment>
<keyword evidence="2" id="KW-1185">Reference proteome</keyword>
<proteinExistence type="predicted"/>
<accession>A0ABR8DQR6</accession>
<dbReference type="EMBL" id="JACJSI010000042">
    <property type="protein sequence ID" value="MBD2531804.1"/>
    <property type="molecule type" value="Genomic_DNA"/>
</dbReference>
<organism evidence="1 2">
    <name type="scientific">Nostoc flagelliforme FACHB-838</name>
    <dbReference type="NCBI Taxonomy" id="2692904"/>
    <lineage>
        <taxon>Bacteria</taxon>
        <taxon>Bacillati</taxon>
        <taxon>Cyanobacteriota</taxon>
        <taxon>Cyanophyceae</taxon>
        <taxon>Nostocales</taxon>
        <taxon>Nostocaceae</taxon>
        <taxon>Nostoc</taxon>
    </lineage>
</organism>
<name>A0ABR8DQR6_9NOSO</name>
<evidence type="ECO:0000313" key="1">
    <source>
        <dbReference type="EMBL" id="MBD2531804.1"/>
    </source>
</evidence>
<dbReference type="Proteomes" id="UP000623440">
    <property type="component" value="Unassembled WGS sequence"/>
</dbReference>
<dbReference type="RefSeq" id="WP_190942476.1">
    <property type="nucleotide sequence ID" value="NZ_JACJSI010000042.1"/>
</dbReference>